<sequence>ADNKVTVQDVKVDIPSNNIVGSWEPQVSNNLISSKIAIKENCPGEIEADIKVYQGDQIVSQTTKKFDKPVKDFESMNICSSVESPDLDDDSCSIAEGEQSATDCDVSDWFKQMKPGDYNAVCDFKQGGNTVASVTLSIKVEVD</sequence>
<dbReference type="OrthoDB" id="7601060at2759"/>
<accession>A0A6V7H0Q8</accession>
<dbReference type="AlphaFoldDB" id="A0A6V7H0Q8"/>
<reference evidence="1" key="1">
    <citation type="submission" date="2020-07" db="EMBL/GenBank/DDBJ databases">
        <authorList>
            <person name="Nazaruddin N."/>
        </authorList>
    </citation>
    <scope>NUCLEOTIDE SEQUENCE</scope>
</reference>
<comment type="caution">
    <text evidence="1">The sequence shown here is derived from an EMBL/GenBank/DDBJ whole genome shotgun (WGS) entry which is preliminary data.</text>
</comment>
<name>A0A6V7H0Q8_9HYME</name>
<evidence type="ECO:0000313" key="2">
    <source>
        <dbReference type="Proteomes" id="UP000752696"/>
    </source>
</evidence>
<gene>
    <name evidence="1" type="ORF">MHI_LOCUS207984</name>
</gene>
<feature type="non-terminal residue" evidence="1">
    <location>
        <position position="143"/>
    </location>
</feature>
<feature type="non-terminal residue" evidence="1">
    <location>
        <position position="1"/>
    </location>
</feature>
<proteinExistence type="predicted"/>
<organism evidence="1 2">
    <name type="scientific">Heterotrigona itama</name>
    <dbReference type="NCBI Taxonomy" id="395501"/>
    <lineage>
        <taxon>Eukaryota</taxon>
        <taxon>Metazoa</taxon>
        <taxon>Ecdysozoa</taxon>
        <taxon>Arthropoda</taxon>
        <taxon>Hexapoda</taxon>
        <taxon>Insecta</taxon>
        <taxon>Pterygota</taxon>
        <taxon>Neoptera</taxon>
        <taxon>Endopterygota</taxon>
        <taxon>Hymenoptera</taxon>
        <taxon>Apocrita</taxon>
        <taxon>Aculeata</taxon>
        <taxon>Apoidea</taxon>
        <taxon>Anthophila</taxon>
        <taxon>Apidae</taxon>
        <taxon>Heterotrigona</taxon>
    </lineage>
</organism>
<protein>
    <submittedName>
        <fullName evidence="1">Uncharacterized protein</fullName>
    </submittedName>
</protein>
<keyword evidence="2" id="KW-1185">Reference proteome</keyword>
<evidence type="ECO:0000313" key="1">
    <source>
        <dbReference type="EMBL" id="CAD1470919.1"/>
    </source>
</evidence>
<dbReference type="Proteomes" id="UP000752696">
    <property type="component" value="Unassembled WGS sequence"/>
</dbReference>
<dbReference type="EMBL" id="CAJDYZ010004093">
    <property type="protein sequence ID" value="CAD1470919.1"/>
    <property type="molecule type" value="Genomic_DNA"/>
</dbReference>